<name>A0A934RRA2_9BACT</name>
<dbReference type="EMBL" id="JAENIL010000002">
    <property type="protein sequence ID" value="MBK1875447.1"/>
    <property type="molecule type" value="Genomic_DNA"/>
</dbReference>
<dbReference type="InterPro" id="IPR048330">
    <property type="entry name" value="PcRGLX/YetA_2nd"/>
</dbReference>
<dbReference type="RefSeq" id="WP_200353665.1">
    <property type="nucleotide sequence ID" value="NZ_JAENIL010000002.1"/>
</dbReference>
<dbReference type="InterPro" id="IPR006311">
    <property type="entry name" value="TAT_signal"/>
</dbReference>
<accession>A0A934RRA2</accession>
<dbReference type="InterPro" id="IPR048331">
    <property type="entry name" value="PcRGLX/YetA_3rd"/>
</dbReference>
<sequence>MKDLSRRNFIRATSLLAATATPSLYAASDTKDAKPVPSPMPNKGPTQVRWLEGGRIQPHAGSAFGVPWPMGQQAADTTFTLRTAQGEKVPMQTWTTATWPDGSLKWTGHAIAPDAPASEHFTIAPGKPNLPRNPVSVEETAEAILVDTGVIRCELPRKGDTLIKSVKRGDATILSKGHLCGTRQDSPDQGTPVEAFTSQIETVAVEQSGPIRAVIKIDGKHRTESSRDWLPFSVRLYFHAGSDCIRMTHTFVFDGDENKDFISSLGVRFSVPMRDEPYNRHVRFAGQDRGLWAESVQGLTGLSRDPGEAVRTAQLSGEKVPDIRTWPDNVSTRIHWVPTWGDFSLSQLNANGFSLKKRTKPGHGWINADQGHRADGLGYVGGASGGVAFGMRDFWKLHPTQLDIRDAATDEAQVTVWIYSPEAPPMDIRFYHDGMGQDLEGPLTDVNIEGIESSVPHLPYQKQVDALKITYEDYEPGFGSPHGVARSSDIYLWAKASTPSRETLAELAEAVSHPPQLVPRPGDLHRAQVFSNMWALPDRSSPTLAKIEDRLDWSIQFYHEQVEQRHWYGFWDYGDVMHTYDADRHVWRYDIGGFAWDNSELSTDMWLWYTFLRSGDPTAYRLAEAMNRHNRDVDIYHLGRFAGFGTRHNVQHWGCSAKQLRISTCMNRRFHYFLTTDERTGDVLQEVVEADKQLAQLNARRKVSYDSTKTHFFEPTNSDKTRISIGTDYGATVSNWLTAWERTGNPKYREWIENSMRAIGKAKWGFFSNRYEIDPETKEMTPPEGEPPMASHLSIMFGLPEVVAELIHLIDVPEFENAWLQYCELCNAPKDVSQKALGKHYKIPSFPNAHSRIIAYAADRKKDSALAARAAADFLDNQWKGWQPKLETEHVNGPDVLNPIDEATWVSTNGAAQWGLAAIQASALIPQAVSEH</sequence>
<dbReference type="InterPro" id="IPR045793">
    <property type="entry name" value="PcRGLX/YetA-like"/>
</dbReference>
<feature type="region of interest" description="Disordered" evidence="1">
    <location>
        <begin position="26"/>
        <end position="45"/>
    </location>
</feature>
<proteinExistence type="predicted"/>
<dbReference type="Pfam" id="PF21346">
    <property type="entry name" value="PcRGLX_3rd"/>
    <property type="match status" value="1"/>
</dbReference>
<dbReference type="Pfam" id="PF19501">
    <property type="entry name" value="PcRGLX_1st"/>
    <property type="match status" value="1"/>
</dbReference>
<evidence type="ECO:0000259" key="5">
    <source>
        <dbReference type="Pfam" id="PF21346"/>
    </source>
</evidence>
<feature type="chain" id="PRO_5038049438" description="Tat pathway signal sequence domain protein" evidence="2">
    <location>
        <begin position="27"/>
        <end position="932"/>
    </location>
</feature>
<dbReference type="AlphaFoldDB" id="A0A934RRA2"/>
<dbReference type="Proteomes" id="UP000617628">
    <property type="component" value="Unassembled WGS sequence"/>
</dbReference>
<dbReference type="PANTHER" id="PTHR40081:SF1">
    <property type="entry name" value="TAT PATHWAY SIGNAL SEQUENCE DOMAIN PROTEIN"/>
    <property type="match status" value="1"/>
</dbReference>
<feature type="domain" description="PcRGLX/YetA-like C-terminal alpha/alpha toroid" evidence="5">
    <location>
        <begin position="514"/>
        <end position="928"/>
    </location>
</feature>
<gene>
    <name evidence="6" type="ORF">JIN87_01140</name>
</gene>
<evidence type="ECO:0000259" key="4">
    <source>
        <dbReference type="Pfam" id="PF21345"/>
    </source>
</evidence>
<comment type="caution">
    <text evidence="6">The sequence shown here is derived from an EMBL/GenBank/DDBJ whole genome shotgun (WGS) entry which is preliminary data.</text>
</comment>
<feature type="domain" description="PcRGLX/YetA-like N-terminal RIFT barrel" evidence="3">
    <location>
        <begin position="46"/>
        <end position="125"/>
    </location>
</feature>
<evidence type="ECO:0008006" key="8">
    <source>
        <dbReference type="Google" id="ProtNLM"/>
    </source>
</evidence>
<keyword evidence="2" id="KW-0732">Signal</keyword>
<evidence type="ECO:0000256" key="1">
    <source>
        <dbReference type="SAM" id="MobiDB-lite"/>
    </source>
</evidence>
<evidence type="ECO:0000313" key="6">
    <source>
        <dbReference type="EMBL" id="MBK1875447.1"/>
    </source>
</evidence>
<dbReference type="InterPro" id="IPR048329">
    <property type="entry name" value="PcRGLX_1st"/>
</dbReference>
<feature type="signal peptide" evidence="2">
    <location>
        <begin position="1"/>
        <end position="26"/>
    </location>
</feature>
<evidence type="ECO:0000259" key="3">
    <source>
        <dbReference type="Pfam" id="PF19501"/>
    </source>
</evidence>
<dbReference type="PANTHER" id="PTHR40081">
    <property type="entry name" value="CONCANAVALIN A-LIKE LECTIN/GLUCANASE"/>
    <property type="match status" value="1"/>
</dbReference>
<dbReference type="Pfam" id="PF21345">
    <property type="entry name" value="PcRGLX_2nd"/>
    <property type="match status" value="1"/>
</dbReference>
<feature type="domain" description="PcRGLX/YetA-like central beta-sandwich" evidence="4">
    <location>
        <begin position="135"/>
        <end position="508"/>
    </location>
</feature>
<keyword evidence="7" id="KW-1185">Reference proteome</keyword>
<reference evidence="6" key="1">
    <citation type="submission" date="2021-01" db="EMBL/GenBank/DDBJ databases">
        <title>Modified the classification status of verrucomicrobia.</title>
        <authorList>
            <person name="Feng X."/>
        </authorList>
    </citation>
    <scope>NUCLEOTIDE SEQUENCE</scope>
    <source>
        <strain evidence="6">KCTC 13126</strain>
    </source>
</reference>
<evidence type="ECO:0000313" key="7">
    <source>
        <dbReference type="Proteomes" id="UP000617628"/>
    </source>
</evidence>
<protein>
    <recommendedName>
        <fullName evidence="8">Tat pathway signal sequence domain protein</fullName>
    </recommendedName>
</protein>
<dbReference type="PROSITE" id="PS51318">
    <property type="entry name" value="TAT"/>
    <property type="match status" value="1"/>
</dbReference>
<organism evidence="6 7">
    <name type="scientific">Pelagicoccus mobilis</name>
    <dbReference type="NCBI Taxonomy" id="415221"/>
    <lineage>
        <taxon>Bacteria</taxon>
        <taxon>Pseudomonadati</taxon>
        <taxon>Verrucomicrobiota</taxon>
        <taxon>Opitutia</taxon>
        <taxon>Puniceicoccales</taxon>
        <taxon>Pelagicoccaceae</taxon>
        <taxon>Pelagicoccus</taxon>
    </lineage>
</organism>
<evidence type="ECO:0000256" key="2">
    <source>
        <dbReference type="SAM" id="SignalP"/>
    </source>
</evidence>